<feature type="region of interest" description="Disordered" evidence="9">
    <location>
        <begin position="159"/>
        <end position="360"/>
    </location>
</feature>
<evidence type="ECO:0000256" key="6">
    <source>
        <dbReference type="ARBA" id="ARBA00022753"/>
    </source>
</evidence>
<dbReference type="EMBL" id="GL385397">
    <property type="protein sequence ID" value="EJT75946.1"/>
    <property type="molecule type" value="Genomic_DNA"/>
</dbReference>
<dbReference type="HOGENOM" id="CLU_030378_0_0_1"/>
<evidence type="ECO:0008006" key="15">
    <source>
        <dbReference type="Google" id="ProtNLM"/>
    </source>
</evidence>
<feature type="compositionally biased region" description="Pro residues" evidence="9">
    <location>
        <begin position="268"/>
        <end position="279"/>
    </location>
</feature>
<feature type="compositionally biased region" description="Polar residues" evidence="9">
    <location>
        <begin position="242"/>
        <end position="255"/>
    </location>
</feature>
<dbReference type="InterPro" id="IPR039431">
    <property type="entry name" value="Vta1/CALS_N"/>
</dbReference>
<dbReference type="GeneID" id="20346329"/>
<evidence type="ECO:0000256" key="7">
    <source>
        <dbReference type="ARBA" id="ARBA00022927"/>
    </source>
</evidence>
<organism evidence="12">
    <name type="scientific">Gaeumannomyces tritici (strain R3-111a-1)</name>
    <name type="common">Wheat and barley take-all root rot fungus</name>
    <name type="synonym">Gaeumannomyces graminis var. tritici</name>
    <dbReference type="NCBI Taxonomy" id="644352"/>
    <lineage>
        <taxon>Eukaryota</taxon>
        <taxon>Fungi</taxon>
        <taxon>Dikarya</taxon>
        <taxon>Ascomycota</taxon>
        <taxon>Pezizomycotina</taxon>
        <taxon>Sordariomycetes</taxon>
        <taxon>Sordariomycetidae</taxon>
        <taxon>Magnaporthales</taxon>
        <taxon>Magnaporthaceae</taxon>
        <taxon>Gaeumannomyces</taxon>
    </lineage>
</organism>
<evidence type="ECO:0000256" key="5">
    <source>
        <dbReference type="ARBA" id="ARBA00022490"/>
    </source>
</evidence>
<reference evidence="13" key="5">
    <citation type="submission" date="2018-04" db="UniProtKB">
        <authorList>
            <consortium name="EnsemblFungi"/>
        </authorList>
    </citation>
    <scope>IDENTIFICATION</scope>
    <source>
        <strain evidence="13">R3-111a-1</strain>
    </source>
</reference>
<evidence type="ECO:0000313" key="12">
    <source>
        <dbReference type="EMBL" id="EJT75946.1"/>
    </source>
</evidence>
<dbReference type="eggNOG" id="KOG0917">
    <property type="taxonomic scope" value="Eukaryota"/>
</dbReference>
<dbReference type="Gene3D" id="1.25.40.270">
    <property type="entry name" value="Vacuolar protein sorting-associated protein vta1"/>
    <property type="match status" value="1"/>
</dbReference>
<dbReference type="OrthoDB" id="391137at2759"/>
<keyword evidence="7" id="KW-0653">Protein transport</keyword>
<accession>J3NX64</accession>
<dbReference type="PANTHER" id="PTHR46009:SF1">
    <property type="entry name" value="VACUOLAR PROTEIN SORTING-ASSOCIATED PROTEIN VTA1 HOMOLOG"/>
    <property type="match status" value="1"/>
</dbReference>
<feature type="domain" description="Vta1/callose synthase N-terminal" evidence="10">
    <location>
        <begin position="19"/>
        <end position="159"/>
    </location>
</feature>
<evidence type="ECO:0000256" key="1">
    <source>
        <dbReference type="ARBA" id="ARBA00004481"/>
    </source>
</evidence>
<evidence type="ECO:0000259" key="10">
    <source>
        <dbReference type="Pfam" id="PF04652"/>
    </source>
</evidence>
<comment type="similarity">
    <text evidence="3">Belongs to the VTA1 family.</text>
</comment>
<dbReference type="Gene3D" id="1.20.5.420">
    <property type="entry name" value="Immunoglobulin FC, subunit C"/>
    <property type="match status" value="1"/>
</dbReference>
<dbReference type="Pfam" id="PF18097">
    <property type="entry name" value="Vta1_C"/>
    <property type="match status" value="1"/>
</dbReference>
<protein>
    <recommendedName>
        <fullName evidence="15">Vacuolar protein sorting-associated protein VTA1</fullName>
    </recommendedName>
</protein>
<sequence length="437" mass="46224">MVLDPPPALKQADVNLFKCANRCNQLRAHKPIVAYWCDYWVVNQILAQGLHTADAEILTYTMTLMDKLEQAKAEQAHEVAVTDDEAGKAYMQQFSQETLDRAQKVVTANRVTGNTANTFDAAATFLNLMNIWGPADHETRQKIKYAKWSAVRILKAIKEGTDPNESNPRFDQAEEEAAEGTVDPDAERTSAASPGPRPVSVEEVADSNSKRNSAVISLPDTTPAVPSPLTREDMTLPDAPPESSSASQFYAQPGQQPGYFDTEGGAPPAMPSPMSPPLAPSAAPLEVQAWTPSPPPSANAPFAPPSPPAAGPPTFAPSSDATPAVAPPPISPPPSNYLDMTPNPTTARPVIPPPSGVSPTPIVPQVTRQYEAPVVAPVVVPAAASATGPPASGYITNDAAIAKAQKQARWAISALNFEDVPTAVKELRNALETLGAT</sequence>
<reference evidence="12" key="2">
    <citation type="submission" date="2010-07" db="EMBL/GenBank/DDBJ databases">
        <authorList>
            <consortium name="The Broad Institute Genome Sequencing Platform"/>
            <consortium name="Broad Institute Genome Sequencing Center for Infectious Disease"/>
            <person name="Ma L.-J."/>
            <person name="Dead R."/>
            <person name="Young S."/>
            <person name="Zeng Q."/>
            <person name="Koehrsen M."/>
            <person name="Alvarado L."/>
            <person name="Berlin A."/>
            <person name="Chapman S.B."/>
            <person name="Chen Z."/>
            <person name="Freedman E."/>
            <person name="Gellesch M."/>
            <person name="Goldberg J."/>
            <person name="Griggs A."/>
            <person name="Gujja S."/>
            <person name="Heilman E.R."/>
            <person name="Heiman D."/>
            <person name="Hepburn T."/>
            <person name="Howarth C."/>
            <person name="Jen D."/>
            <person name="Larson L."/>
            <person name="Mehta T."/>
            <person name="Neiman D."/>
            <person name="Pearson M."/>
            <person name="Roberts A."/>
            <person name="Saif S."/>
            <person name="Shea T."/>
            <person name="Shenoy N."/>
            <person name="Sisk P."/>
            <person name="Stolte C."/>
            <person name="Sykes S."/>
            <person name="Walk T."/>
            <person name="White J."/>
            <person name="Yandava C."/>
            <person name="Haas B."/>
            <person name="Nusbaum C."/>
            <person name="Birren B."/>
        </authorList>
    </citation>
    <scope>NUCLEOTIDE SEQUENCE</scope>
    <source>
        <strain evidence="12">R3-111a-1</strain>
    </source>
</reference>
<keyword evidence="14" id="KW-1185">Reference proteome</keyword>
<proteinExistence type="inferred from homology"/>
<dbReference type="EnsemblFungi" id="EJT75946">
    <property type="protein sequence ID" value="EJT75946"/>
    <property type="gene ID" value="GGTG_05871"/>
</dbReference>
<feature type="domain" description="Vta1 C-terminal" evidence="11">
    <location>
        <begin position="400"/>
        <end position="434"/>
    </location>
</feature>
<evidence type="ECO:0000256" key="3">
    <source>
        <dbReference type="ARBA" id="ARBA00007895"/>
    </source>
</evidence>
<comment type="subcellular location">
    <subcellularLocation>
        <location evidence="2">Cytoplasm</location>
    </subcellularLocation>
    <subcellularLocation>
        <location evidence="1">Endosome membrane</location>
        <topology evidence="1">Peripheral membrane protein</topology>
    </subcellularLocation>
</comment>
<feature type="compositionally biased region" description="Acidic residues" evidence="9">
    <location>
        <begin position="173"/>
        <end position="184"/>
    </location>
</feature>
<dbReference type="STRING" id="644352.J3NX64"/>
<evidence type="ECO:0000313" key="13">
    <source>
        <dbReference type="EnsemblFungi" id="EJT75946"/>
    </source>
</evidence>
<reference evidence="12" key="3">
    <citation type="submission" date="2010-09" db="EMBL/GenBank/DDBJ databases">
        <title>Annotation of Gaeumannomyces graminis var. tritici R3-111a-1.</title>
        <authorList>
            <consortium name="The Broad Institute Genome Sequencing Platform"/>
            <person name="Ma L.-J."/>
            <person name="Dead R."/>
            <person name="Young S.K."/>
            <person name="Zeng Q."/>
            <person name="Gargeya S."/>
            <person name="Fitzgerald M."/>
            <person name="Haas B."/>
            <person name="Abouelleil A."/>
            <person name="Alvarado L."/>
            <person name="Arachchi H.M."/>
            <person name="Berlin A."/>
            <person name="Brown A."/>
            <person name="Chapman S.B."/>
            <person name="Chen Z."/>
            <person name="Dunbar C."/>
            <person name="Freedman E."/>
            <person name="Gearin G."/>
            <person name="Gellesch M."/>
            <person name="Goldberg J."/>
            <person name="Griggs A."/>
            <person name="Gujja S."/>
            <person name="Heiman D."/>
            <person name="Howarth C."/>
            <person name="Larson L."/>
            <person name="Lui A."/>
            <person name="MacDonald P.J.P."/>
            <person name="Mehta T."/>
            <person name="Montmayeur A."/>
            <person name="Murphy C."/>
            <person name="Neiman D."/>
            <person name="Pearson M."/>
            <person name="Priest M."/>
            <person name="Roberts A."/>
            <person name="Saif S."/>
            <person name="Shea T."/>
            <person name="Shenoy N."/>
            <person name="Sisk P."/>
            <person name="Stolte C."/>
            <person name="Sykes S."/>
            <person name="Yandava C."/>
            <person name="Wortman J."/>
            <person name="Nusbaum C."/>
            <person name="Birren B."/>
        </authorList>
    </citation>
    <scope>NUCLEOTIDE SEQUENCE</scope>
    <source>
        <strain evidence="12">R3-111a-1</strain>
    </source>
</reference>
<evidence type="ECO:0000256" key="2">
    <source>
        <dbReference type="ARBA" id="ARBA00004496"/>
    </source>
</evidence>
<dbReference type="PANTHER" id="PTHR46009">
    <property type="entry name" value="VACUOLAR PROTEIN SORTING-ASSOCIATED PROTEIN VTA1 HOMOLOG"/>
    <property type="match status" value="1"/>
</dbReference>
<reference evidence="14" key="1">
    <citation type="submission" date="2010-07" db="EMBL/GenBank/DDBJ databases">
        <title>The genome sequence of Gaeumannomyces graminis var. tritici strain R3-111a-1.</title>
        <authorList>
            <consortium name="The Broad Institute Genome Sequencing Platform"/>
            <person name="Ma L.-J."/>
            <person name="Dead R."/>
            <person name="Young S."/>
            <person name="Zeng Q."/>
            <person name="Koehrsen M."/>
            <person name="Alvarado L."/>
            <person name="Berlin A."/>
            <person name="Chapman S.B."/>
            <person name="Chen Z."/>
            <person name="Freedman E."/>
            <person name="Gellesch M."/>
            <person name="Goldberg J."/>
            <person name="Griggs A."/>
            <person name="Gujja S."/>
            <person name="Heilman E.R."/>
            <person name="Heiman D."/>
            <person name="Hepburn T."/>
            <person name="Howarth C."/>
            <person name="Jen D."/>
            <person name="Larson L."/>
            <person name="Mehta T."/>
            <person name="Neiman D."/>
            <person name="Pearson M."/>
            <person name="Roberts A."/>
            <person name="Saif S."/>
            <person name="Shea T."/>
            <person name="Shenoy N."/>
            <person name="Sisk P."/>
            <person name="Stolte C."/>
            <person name="Sykes S."/>
            <person name="Walk T."/>
            <person name="White J."/>
            <person name="Yandava C."/>
            <person name="Haas B."/>
            <person name="Nusbaum C."/>
            <person name="Birren B."/>
        </authorList>
    </citation>
    <scope>NUCLEOTIDE SEQUENCE [LARGE SCALE GENOMIC DNA]</scope>
    <source>
        <strain evidence="14">R3-111a-1</strain>
    </source>
</reference>
<evidence type="ECO:0000256" key="8">
    <source>
        <dbReference type="ARBA" id="ARBA00023136"/>
    </source>
</evidence>
<dbReference type="InterPro" id="IPR041212">
    <property type="entry name" value="Vta1_C"/>
</dbReference>
<evidence type="ECO:0000313" key="14">
    <source>
        <dbReference type="Proteomes" id="UP000006039"/>
    </source>
</evidence>
<feature type="compositionally biased region" description="Pro residues" evidence="9">
    <location>
        <begin position="292"/>
        <end position="315"/>
    </location>
</feature>
<keyword evidence="4" id="KW-0813">Transport</keyword>
<reference evidence="13" key="4">
    <citation type="journal article" date="2015" name="G3 (Bethesda)">
        <title>Genome sequences of three phytopathogenic species of the Magnaporthaceae family of fungi.</title>
        <authorList>
            <person name="Okagaki L.H."/>
            <person name="Nunes C.C."/>
            <person name="Sailsbery J."/>
            <person name="Clay B."/>
            <person name="Brown D."/>
            <person name="John T."/>
            <person name="Oh Y."/>
            <person name="Young N."/>
            <person name="Fitzgerald M."/>
            <person name="Haas B.J."/>
            <person name="Zeng Q."/>
            <person name="Young S."/>
            <person name="Adiconis X."/>
            <person name="Fan L."/>
            <person name="Levin J.Z."/>
            <person name="Mitchell T.K."/>
            <person name="Okubara P.A."/>
            <person name="Farman M.L."/>
            <person name="Kohn L.M."/>
            <person name="Birren B."/>
            <person name="Ma L.-J."/>
            <person name="Dean R.A."/>
        </authorList>
    </citation>
    <scope>NUCLEOTIDE SEQUENCE</scope>
    <source>
        <strain evidence="13">R3-111a-1</strain>
    </source>
</reference>
<evidence type="ECO:0000256" key="4">
    <source>
        <dbReference type="ARBA" id="ARBA00022448"/>
    </source>
</evidence>
<keyword evidence="6" id="KW-0967">Endosome</keyword>
<dbReference type="RefSeq" id="XP_009221946.1">
    <property type="nucleotide sequence ID" value="XM_009223682.1"/>
</dbReference>
<keyword evidence="8" id="KW-0472">Membrane</keyword>
<dbReference type="GO" id="GO:0010008">
    <property type="term" value="C:endosome membrane"/>
    <property type="evidence" value="ECO:0007669"/>
    <property type="project" value="UniProtKB-SubCell"/>
</dbReference>
<dbReference type="VEuPathDB" id="FungiDB:GGTG_05871"/>
<name>J3NX64_GAET3</name>
<dbReference type="GO" id="GO:0032511">
    <property type="term" value="P:late endosome to vacuole transport via multivesicular body sorting pathway"/>
    <property type="evidence" value="ECO:0007669"/>
    <property type="project" value="InterPro"/>
</dbReference>
<evidence type="ECO:0000259" key="11">
    <source>
        <dbReference type="Pfam" id="PF18097"/>
    </source>
</evidence>
<keyword evidence="5" id="KW-0963">Cytoplasm</keyword>
<dbReference type="GO" id="GO:0005771">
    <property type="term" value="C:multivesicular body"/>
    <property type="evidence" value="ECO:0007669"/>
    <property type="project" value="TreeGrafter"/>
</dbReference>
<dbReference type="InterPro" id="IPR023175">
    <property type="entry name" value="Vta1/CALS_N_sf"/>
</dbReference>
<feature type="compositionally biased region" description="Polar residues" evidence="9">
    <location>
        <begin position="206"/>
        <end position="215"/>
    </location>
</feature>
<gene>
    <name evidence="13" type="primary">20346329</name>
    <name evidence="12" type="ORF">GGTG_05871</name>
</gene>
<feature type="compositionally biased region" description="Pro residues" evidence="9">
    <location>
        <begin position="325"/>
        <end position="335"/>
    </location>
</feature>
<dbReference type="InterPro" id="IPR044538">
    <property type="entry name" value="Vta1-like"/>
</dbReference>
<dbReference type="Pfam" id="PF04652">
    <property type="entry name" value="Vta1"/>
    <property type="match status" value="1"/>
</dbReference>
<dbReference type="GO" id="GO:0015031">
    <property type="term" value="P:protein transport"/>
    <property type="evidence" value="ECO:0007669"/>
    <property type="project" value="UniProtKB-KW"/>
</dbReference>
<dbReference type="AlphaFoldDB" id="J3NX64"/>
<dbReference type="Proteomes" id="UP000006039">
    <property type="component" value="Unassembled WGS sequence"/>
</dbReference>
<evidence type="ECO:0000256" key="9">
    <source>
        <dbReference type="SAM" id="MobiDB-lite"/>
    </source>
</evidence>